<evidence type="ECO:0000256" key="3">
    <source>
        <dbReference type="ARBA" id="ARBA00022692"/>
    </source>
</evidence>
<dbReference type="Gene3D" id="6.10.250.2200">
    <property type="match status" value="1"/>
</dbReference>
<dbReference type="PANTHER" id="PTHR33406">
    <property type="entry name" value="MEMBRANE PROTEIN MJ1562-RELATED"/>
    <property type="match status" value="1"/>
</dbReference>
<dbReference type="PRINTS" id="PR00702">
    <property type="entry name" value="ACRIFLAVINRP"/>
</dbReference>
<dbReference type="InterPro" id="IPR050545">
    <property type="entry name" value="Mycobact_MmpL"/>
</dbReference>
<dbReference type="Gene3D" id="1.20.1640.10">
    <property type="entry name" value="Multidrug efflux transporter AcrB transmembrane domain"/>
    <property type="match status" value="2"/>
</dbReference>
<feature type="transmembrane region" description="Helical" evidence="7">
    <location>
        <begin position="589"/>
        <end position="606"/>
    </location>
</feature>
<feature type="coiled-coil region" evidence="6">
    <location>
        <begin position="1024"/>
        <end position="1191"/>
    </location>
</feature>
<evidence type="ECO:0000256" key="7">
    <source>
        <dbReference type="SAM" id="Phobius"/>
    </source>
</evidence>
<dbReference type="Gene3D" id="1.10.287.1490">
    <property type="match status" value="1"/>
</dbReference>
<proteinExistence type="predicted"/>
<feature type="domain" description="Membrane transport protein MMPL" evidence="8">
    <location>
        <begin position="161"/>
        <end position="326"/>
    </location>
</feature>
<accession>W0FK62</accession>
<reference evidence="9" key="1">
    <citation type="journal article" date="2013" name="PLoS ONE">
        <title>Metagenomic insights into the carbohydrate-active enzymes carried by the microorganisms adhering to solid digesta in the rumen of cows.</title>
        <authorList>
            <person name="Wang L."/>
            <person name="Hatem A."/>
            <person name="Catalyurek U.V."/>
            <person name="Morrison M."/>
            <person name="Yu Z."/>
        </authorList>
    </citation>
    <scope>NUCLEOTIDE SEQUENCE</scope>
</reference>
<feature type="transmembrane region" description="Helical" evidence="7">
    <location>
        <begin position="215"/>
        <end position="235"/>
    </location>
</feature>
<feature type="transmembrane region" description="Helical" evidence="7">
    <location>
        <begin position="1258"/>
        <end position="1278"/>
    </location>
</feature>
<evidence type="ECO:0000256" key="4">
    <source>
        <dbReference type="ARBA" id="ARBA00022989"/>
    </source>
</evidence>
<organism evidence="9">
    <name type="scientific">uncultured bacterium Contig1604</name>
    <dbReference type="NCBI Taxonomy" id="1393470"/>
    <lineage>
        <taxon>Bacteria</taxon>
        <taxon>environmental samples</taxon>
    </lineage>
</organism>
<feature type="coiled-coil region" evidence="6">
    <location>
        <begin position="801"/>
        <end position="831"/>
    </location>
</feature>
<dbReference type="PANTHER" id="PTHR33406:SF13">
    <property type="entry name" value="MEMBRANE PROTEIN YDFJ"/>
    <property type="match status" value="1"/>
</dbReference>
<evidence type="ECO:0000259" key="8">
    <source>
        <dbReference type="Pfam" id="PF03176"/>
    </source>
</evidence>
<feature type="transmembrane region" description="Helical" evidence="7">
    <location>
        <begin position="189"/>
        <end position="209"/>
    </location>
</feature>
<feature type="transmembrane region" description="Helical" evidence="7">
    <location>
        <begin position="681"/>
        <end position="704"/>
    </location>
</feature>
<sequence length="1322" mass="144730">MTGRKNLMEKIALFVVDRRRWILAFFAALIVFSAFSVRWIQVEEDITYYLPDDAEAKQGLFIMEDEFTTYGSARLMVKDISAEEAQELADQLAAVEDVALVQYDESRSHYRDGCALYDLTFADTADAPRSEQALERVQELVAERDTTLYSEVGFSLSKLVAEQMVTVLIFVIIVVLAVLVFTSSTYAEIPVMILTFLVAAVVNIGTHFLMGTISFVSNSVGVVLQLALSVDYAIIFCNRYKEEHERLEVRDAVVRALAVSIPEISASSLTTIAGLTAMTLMKFRLGVDLGITLIKAILCSLLTVFLFMPALLMLFGRAMDKTRHRRFVPRISFVGRFAYKTRFVIPVLFALLVAAGYWLVQRVPYAYSMDLVPAFRETDMERAKKEIRAQFGANNTVALLVPSGDFGAEKELLDTLSACPEVKSATGLATIQALDGCSLGDEVDAVTFAQIAGVDETSAQALFAYYAAEQGEHRAAREDLSGYKAPILDLFLFLHERVEAGDVELAEEQAELVRTLYEQLSMVRAQLTSENYSRLILDLDLPVQSEETFRFLDRIHQIAARWYDSGVVLTGDSVSALGFRDSFASDNTVVGLMSLGLVMLILFFTFKSFGMPLLLILVIQGSIWLNFSVATLKGDYVFFLCYLIVGAIQMGANIDYAIVVSTRYRELRETMGKQDAIIETLNLAFPTVITSGLMMVCAGLLVGFGVSQCIIAGMGYYVGTGTSISLVLILFALPQVLLLGDSFVSATTLRGRSSGLLGFLRKRRLRLAGVLLAAACVFALIAAPLALRESSALPQQTRERAESLLARTDELRKLADELEQQGEDLDALRYDFAQQLVTDEVGSAQLAEGEQQLAEGQQQYDEGLAQYEEGAALLDEAEEQYWAGAAQLADAQAQYDAGLAAYEAGQAQVEAARQELADGQARYDEGLAAYEAGQAAYEEGQRQLAEGQQQYDQALLQYEAAQAAMTAISPLYQTALALQQRVDELQQQYDEAEAAGDYAAMLRIAAQLTPARAALQTQLGGMSLQDLIARYQAAQQQLAEAEQQLTEGRQALDAGYAQAAEAEQQLAEAEQQLAEGKQALDEGYAQLAEAEQQLAEAEQQLAEGKQALDAGYAQLYQGGSEIAAGREELADAEQQLAEGSSALAESREQLEEGRKLLEENLDALNESLAALDAYGDEMERLQQGIRLLRQEPGVRERLHAAADVREVLDVSESWFRELRDEAEREGRAARALSVLLMVAAALAAAALLAALLRRGVTLPGAVLCAAAGLTGLLVFLFWRSRCALFDGLLPPAALVLAVCAALFSEMLFRRRRTARAVPAESD</sequence>
<evidence type="ECO:0000256" key="5">
    <source>
        <dbReference type="ARBA" id="ARBA00023136"/>
    </source>
</evidence>
<dbReference type="SUPFAM" id="SSF82866">
    <property type="entry name" value="Multidrug efflux transporter AcrB transmembrane domain"/>
    <property type="match status" value="2"/>
</dbReference>
<keyword evidence="5 7" id="KW-0472">Membrane</keyword>
<dbReference type="Pfam" id="PF03176">
    <property type="entry name" value="MMPL"/>
    <property type="match status" value="2"/>
</dbReference>
<feature type="transmembrane region" description="Helical" evidence="7">
    <location>
        <begin position="256"/>
        <end position="281"/>
    </location>
</feature>
<evidence type="ECO:0000256" key="2">
    <source>
        <dbReference type="ARBA" id="ARBA00022475"/>
    </source>
</evidence>
<feature type="transmembrane region" description="Helical" evidence="7">
    <location>
        <begin position="1290"/>
        <end position="1308"/>
    </location>
</feature>
<feature type="transmembrane region" description="Helical" evidence="7">
    <location>
        <begin position="724"/>
        <end position="744"/>
    </location>
</feature>
<dbReference type="GO" id="GO:0005886">
    <property type="term" value="C:plasma membrane"/>
    <property type="evidence" value="ECO:0007669"/>
    <property type="project" value="UniProtKB-SubCell"/>
</dbReference>
<feature type="coiled-coil region" evidence="6">
    <location>
        <begin position="874"/>
        <end position="995"/>
    </location>
</feature>
<keyword evidence="3 7" id="KW-0812">Transmembrane</keyword>
<feature type="transmembrane region" description="Helical" evidence="7">
    <location>
        <begin position="337"/>
        <end position="360"/>
    </location>
</feature>
<name>W0FK62_9BACT</name>
<protein>
    <submittedName>
        <fullName evidence="9">RND family transporter</fullName>
    </submittedName>
</protein>
<feature type="transmembrane region" description="Helical" evidence="7">
    <location>
        <begin position="613"/>
        <end position="630"/>
    </location>
</feature>
<evidence type="ECO:0000313" key="9">
    <source>
        <dbReference type="EMBL" id="AHF25268.1"/>
    </source>
</evidence>
<feature type="transmembrane region" description="Helical" evidence="7">
    <location>
        <begin position="1231"/>
        <end position="1251"/>
    </location>
</feature>
<evidence type="ECO:0000256" key="1">
    <source>
        <dbReference type="ARBA" id="ARBA00004651"/>
    </source>
</evidence>
<dbReference type="InterPro" id="IPR001036">
    <property type="entry name" value="Acrflvin-R"/>
</dbReference>
<feature type="transmembrane region" description="Helical" evidence="7">
    <location>
        <begin position="765"/>
        <end position="787"/>
    </location>
</feature>
<keyword evidence="2" id="KW-1003">Cell membrane</keyword>
<comment type="subcellular location">
    <subcellularLocation>
        <location evidence="1">Cell membrane</location>
        <topology evidence="1">Multi-pass membrane protein</topology>
    </subcellularLocation>
</comment>
<dbReference type="InterPro" id="IPR004869">
    <property type="entry name" value="MMPL_dom"/>
</dbReference>
<keyword evidence="4 7" id="KW-1133">Transmembrane helix</keyword>
<feature type="transmembrane region" description="Helical" evidence="7">
    <location>
        <begin position="21"/>
        <end position="40"/>
    </location>
</feature>
<evidence type="ECO:0000256" key="6">
    <source>
        <dbReference type="SAM" id="Coils"/>
    </source>
</evidence>
<feature type="domain" description="Membrane transport protein MMPL" evidence="8">
    <location>
        <begin position="523"/>
        <end position="743"/>
    </location>
</feature>
<dbReference type="EMBL" id="KC246826">
    <property type="protein sequence ID" value="AHF25268.1"/>
    <property type="molecule type" value="Genomic_DNA"/>
</dbReference>
<feature type="transmembrane region" description="Helical" evidence="7">
    <location>
        <begin position="293"/>
        <end position="316"/>
    </location>
</feature>
<feature type="transmembrane region" description="Helical" evidence="7">
    <location>
        <begin position="164"/>
        <end position="182"/>
    </location>
</feature>
<feature type="transmembrane region" description="Helical" evidence="7">
    <location>
        <begin position="636"/>
        <end position="660"/>
    </location>
</feature>
<keyword evidence="6" id="KW-0175">Coiled coil</keyword>
<dbReference type="GO" id="GO:0022857">
    <property type="term" value="F:transmembrane transporter activity"/>
    <property type="evidence" value="ECO:0007669"/>
    <property type="project" value="InterPro"/>
</dbReference>